<dbReference type="InterPro" id="IPR029058">
    <property type="entry name" value="AB_hydrolase_fold"/>
</dbReference>
<dbReference type="EMBL" id="JARKHS020011963">
    <property type="protein sequence ID" value="KAK8777342.1"/>
    <property type="molecule type" value="Genomic_DNA"/>
</dbReference>
<evidence type="ECO:0000256" key="7">
    <source>
        <dbReference type="ARBA" id="ARBA00044064"/>
    </source>
</evidence>
<evidence type="ECO:0000256" key="4">
    <source>
        <dbReference type="ARBA" id="ARBA00042703"/>
    </source>
</evidence>
<dbReference type="SUPFAM" id="SSF53474">
    <property type="entry name" value="alpha/beta-Hydrolases"/>
    <property type="match status" value="1"/>
</dbReference>
<accession>A0AAQ4ERI1</accession>
<evidence type="ECO:0000259" key="12">
    <source>
        <dbReference type="Pfam" id="PF00561"/>
    </source>
</evidence>
<reference evidence="13 14" key="1">
    <citation type="journal article" date="2023" name="Arcadia Sci">
        <title>De novo assembly of a long-read Amblyomma americanum tick genome.</title>
        <authorList>
            <person name="Chou S."/>
            <person name="Poskanzer K.E."/>
            <person name="Rollins M."/>
            <person name="Thuy-Boun P.S."/>
        </authorList>
    </citation>
    <scope>NUCLEOTIDE SEQUENCE [LARGE SCALE GENOMIC DNA]</scope>
    <source>
        <strain evidence="13">F_SG_1</strain>
        <tissue evidence="13">Salivary glands</tissue>
    </source>
</reference>
<dbReference type="GO" id="GO:0005739">
    <property type="term" value="C:mitochondrion"/>
    <property type="evidence" value="ECO:0007669"/>
    <property type="project" value="TreeGrafter"/>
</dbReference>
<dbReference type="InterPro" id="IPR000073">
    <property type="entry name" value="AB_hydrolase_1"/>
</dbReference>
<dbReference type="Proteomes" id="UP001321473">
    <property type="component" value="Unassembled WGS sequence"/>
</dbReference>
<evidence type="ECO:0000256" key="10">
    <source>
        <dbReference type="ARBA" id="ARBA00048513"/>
    </source>
</evidence>
<evidence type="ECO:0000256" key="1">
    <source>
        <dbReference type="ARBA" id="ARBA00008645"/>
    </source>
</evidence>
<comment type="catalytic activity">
    <reaction evidence="9">
        <text>1,2-didecanoylglycerol + H2O = decanoylglycerol + decanoate + H(+)</text>
        <dbReference type="Rhea" id="RHEA:48596"/>
        <dbReference type="ChEBI" id="CHEBI:11152"/>
        <dbReference type="ChEBI" id="CHEBI:15377"/>
        <dbReference type="ChEBI" id="CHEBI:15378"/>
        <dbReference type="ChEBI" id="CHEBI:27689"/>
        <dbReference type="ChEBI" id="CHEBI:90605"/>
    </reaction>
</comment>
<organism evidence="13 14">
    <name type="scientific">Amblyomma americanum</name>
    <name type="common">Lone star tick</name>
    <dbReference type="NCBI Taxonomy" id="6943"/>
    <lineage>
        <taxon>Eukaryota</taxon>
        <taxon>Metazoa</taxon>
        <taxon>Ecdysozoa</taxon>
        <taxon>Arthropoda</taxon>
        <taxon>Chelicerata</taxon>
        <taxon>Arachnida</taxon>
        <taxon>Acari</taxon>
        <taxon>Parasitiformes</taxon>
        <taxon>Ixodida</taxon>
        <taxon>Ixodoidea</taxon>
        <taxon>Ixodidae</taxon>
        <taxon>Amblyomminae</taxon>
        <taxon>Amblyomma</taxon>
    </lineage>
</organism>
<evidence type="ECO:0000256" key="3">
    <source>
        <dbReference type="ARBA" id="ARBA00026104"/>
    </source>
</evidence>
<evidence type="ECO:0000313" key="14">
    <source>
        <dbReference type="Proteomes" id="UP001321473"/>
    </source>
</evidence>
<evidence type="ECO:0000256" key="8">
    <source>
        <dbReference type="ARBA" id="ARBA00048283"/>
    </source>
</evidence>
<comment type="catalytic activity">
    <reaction evidence="8">
        <text>1-octadecanoyl-2-(4Z,7Z,10Z,13Z,16Z,19Z-docosahexaenoyl)-sn-glycerol + H2O = 2-(4Z,7Z,10Z,13Z,16Z,19Z-docosahexaenoyl)-glycerol + octadecanoate + H(+)</text>
        <dbReference type="Rhea" id="RHEA:77107"/>
        <dbReference type="ChEBI" id="CHEBI:15377"/>
        <dbReference type="ChEBI" id="CHEBI:15378"/>
        <dbReference type="ChEBI" id="CHEBI:25629"/>
        <dbReference type="ChEBI" id="CHEBI:77129"/>
        <dbReference type="ChEBI" id="CHEBI:186738"/>
    </reaction>
</comment>
<dbReference type="PANTHER" id="PTHR46118">
    <property type="entry name" value="PROTEIN ABHD11"/>
    <property type="match status" value="1"/>
</dbReference>
<gene>
    <name evidence="13" type="ORF">V5799_029318</name>
</gene>
<comment type="catalytic activity">
    <reaction evidence="6">
        <text>a 1,3-diacyl-sn-glycerol + H2O = a 1-acyl-sn-glycerol + a fatty acid + H(+)</text>
        <dbReference type="Rhea" id="RHEA:38503"/>
        <dbReference type="ChEBI" id="CHEBI:15377"/>
        <dbReference type="ChEBI" id="CHEBI:15378"/>
        <dbReference type="ChEBI" id="CHEBI:28868"/>
        <dbReference type="ChEBI" id="CHEBI:64683"/>
        <dbReference type="ChEBI" id="CHEBI:77272"/>
    </reaction>
</comment>
<name>A0AAQ4ERI1_AMBAM</name>
<dbReference type="Pfam" id="PF00561">
    <property type="entry name" value="Abhydrolase_1"/>
    <property type="match status" value="1"/>
</dbReference>
<dbReference type="AlphaFoldDB" id="A0AAQ4ERI1"/>
<evidence type="ECO:0000256" key="6">
    <source>
        <dbReference type="ARBA" id="ARBA00043742"/>
    </source>
</evidence>
<dbReference type="PANTHER" id="PTHR46118:SF4">
    <property type="entry name" value="PROTEIN ABHD11"/>
    <property type="match status" value="1"/>
</dbReference>
<dbReference type="EC" id="3.1.1.116" evidence="3"/>
<dbReference type="Gene3D" id="3.40.50.1820">
    <property type="entry name" value="alpha/beta hydrolase"/>
    <property type="match status" value="1"/>
</dbReference>
<comment type="caution">
    <text evidence="13">The sequence shown here is derived from an EMBL/GenBank/DDBJ whole genome shotgun (WGS) entry which is preliminary data.</text>
</comment>
<evidence type="ECO:0000256" key="11">
    <source>
        <dbReference type="ARBA" id="ARBA00048919"/>
    </source>
</evidence>
<evidence type="ECO:0000256" key="2">
    <source>
        <dbReference type="ARBA" id="ARBA00022801"/>
    </source>
</evidence>
<comment type="catalytic activity">
    <reaction evidence="10">
        <text>1-octadecanoyl-2-(9Z-octadecenoyl)-sn-glycerol + H2O = 2-(9Z-octadecenoyl)-glycerol + octadecanoate + H(+)</text>
        <dbReference type="Rhea" id="RHEA:77103"/>
        <dbReference type="ChEBI" id="CHEBI:15377"/>
        <dbReference type="ChEBI" id="CHEBI:15378"/>
        <dbReference type="ChEBI" id="CHEBI:25629"/>
        <dbReference type="ChEBI" id="CHEBI:73990"/>
        <dbReference type="ChEBI" id="CHEBI:75468"/>
    </reaction>
</comment>
<proteinExistence type="inferred from homology"/>
<sequence>MFLKKGKKMIVFISPLPTEIYTQHLCDRRCPVLRDCSACRLHRAPPGAAKSCSEVGDGRFAEEDSGGAGLDMLAPACSAGPLPCVSPKPCEASASLSKSVPLAYTLYEPRNATLSEAPPIIVLDGLFGNRDNWRELSEGMARLTGRKVYAVDARNHGDSPHTPDLDYALMAADVEQFMREQSLPRAAFIGHSMGGRTAMQLAFYAVSITASPLRHDFLKWNSYMAKARSGRQYILYLV</sequence>
<evidence type="ECO:0000256" key="5">
    <source>
        <dbReference type="ARBA" id="ARBA00043667"/>
    </source>
</evidence>
<keyword evidence="2" id="KW-0378">Hydrolase</keyword>
<comment type="catalytic activity">
    <reaction evidence="5">
        <text>a 1,2-diacyl-sn-glycerol + H2O = a 2-acylglycerol + a fatty acid + H(+)</text>
        <dbReference type="Rhea" id="RHEA:33275"/>
        <dbReference type="ChEBI" id="CHEBI:15377"/>
        <dbReference type="ChEBI" id="CHEBI:15378"/>
        <dbReference type="ChEBI" id="CHEBI:17389"/>
        <dbReference type="ChEBI" id="CHEBI:17815"/>
        <dbReference type="ChEBI" id="CHEBI:28868"/>
        <dbReference type="EC" id="3.1.1.116"/>
    </reaction>
</comment>
<feature type="domain" description="AB hydrolase-1" evidence="12">
    <location>
        <begin position="118"/>
        <end position="202"/>
    </location>
</feature>
<comment type="catalytic activity">
    <reaction evidence="11">
        <text>1-octadecanoyl-2-(5Z,8Z,11Z,14Z-eicosatetraenoyl)-sn-glycerol + H2O = 2-(5Z,8Z,11Z,14Z-eicosatetraenoyl)-glycerol + octadecanoate + H(+)</text>
        <dbReference type="Rhea" id="RHEA:38507"/>
        <dbReference type="ChEBI" id="CHEBI:15377"/>
        <dbReference type="ChEBI" id="CHEBI:15378"/>
        <dbReference type="ChEBI" id="CHEBI:25629"/>
        <dbReference type="ChEBI" id="CHEBI:52392"/>
        <dbReference type="ChEBI" id="CHEBI:75728"/>
    </reaction>
</comment>
<protein>
    <recommendedName>
        <fullName evidence="7">sn-1-specific diacylglycerol lipase ABHD11</fullName>
        <ecNumber evidence="3">3.1.1.116</ecNumber>
    </recommendedName>
    <alternativeName>
        <fullName evidence="4">Alpha/beta hydrolase domain-containing protein 11</fullName>
    </alternativeName>
</protein>
<evidence type="ECO:0000256" key="9">
    <source>
        <dbReference type="ARBA" id="ARBA00048504"/>
    </source>
</evidence>
<dbReference type="GO" id="GO:0052689">
    <property type="term" value="F:carboxylic ester hydrolase activity"/>
    <property type="evidence" value="ECO:0007669"/>
    <property type="project" value="TreeGrafter"/>
</dbReference>
<keyword evidence="14" id="KW-1185">Reference proteome</keyword>
<evidence type="ECO:0000313" key="13">
    <source>
        <dbReference type="EMBL" id="KAK8777342.1"/>
    </source>
</evidence>
<comment type="similarity">
    <text evidence="1">Belongs to the AB hydrolase superfamily.</text>
</comment>